<dbReference type="AlphaFoldDB" id="A0A8K0UZ83"/>
<reference evidence="2" key="1">
    <citation type="journal article" date="2021" name="New Phytol.">
        <title>Evolutionary innovations through gain and loss of genes in the ectomycorrhizal Boletales.</title>
        <authorList>
            <person name="Wu G."/>
            <person name="Miyauchi S."/>
            <person name="Morin E."/>
            <person name="Kuo A."/>
            <person name="Drula E."/>
            <person name="Varga T."/>
            <person name="Kohler A."/>
            <person name="Feng B."/>
            <person name="Cao Y."/>
            <person name="Lipzen A."/>
            <person name="Daum C."/>
            <person name="Hundley H."/>
            <person name="Pangilinan J."/>
            <person name="Johnson J."/>
            <person name="Barry K."/>
            <person name="LaButti K."/>
            <person name="Ng V."/>
            <person name="Ahrendt S."/>
            <person name="Min B."/>
            <person name="Choi I.G."/>
            <person name="Park H."/>
            <person name="Plett J.M."/>
            <person name="Magnuson J."/>
            <person name="Spatafora J.W."/>
            <person name="Nagy L.G."/>
            <person name="Henrissat B."/>
            <person name="Grigoriev I.V."/>
            <person name="Yang Z.L."/>
            <person name="Xu J."/>
            <person name="Martin F.M."/>
        </authorList>
    </citation>
    <scope>NUCLEOTIDE SEQUENCE</scope>
    <source>
        <strain evidence="2">KKN 215</strain>
    </source>
</reference>
<name>A0A8K0UZ83_9AGAR</name>
<dbReference type="PANTHER" id="PTHR21052:SF0">
    <property type="entry name" value="ALPHA-KETOGLUTARATE-DEPENDENT DIOXYGENASE ALKB HOMOLOG 7, MITOCHONDRIAL"/>
    <property type="match status" value="1"/>
</dbReference>
<dbReference type="GO" id="GO:0016706">
    <property type="term" value="F:2-oxoglutarate-dependent dioxygenase activity"/>
    <property type="evidence" value="ECO:0007669"/>
    <property type="project" value="TreeGrafter"/>
</dbReference>
<dbReference type="GO" id="GO:0005759">
    <property type="term" value="C:mitochondrial matrix"/>
    <property type="evidence" value="ECO:0007669"/>
    <property type="project" value="TreeGrafter"/>
</dbReference>
<dbReference type="InterPro" id="IPR005123">
    <property type="entry name" value="Oxoglu/Fe-dep_dioxygenase_dom"/>
</dbReference>
<evidence type="ECO:0000313" key="3">
    <source>
        <dbReference type="Proteomes" id="UP000813824"/>
    </source>
</evidence>
<protein>
    <recommendedName>
        <fullName evidence="1">Fe2OG dioxygenase domain-containing protein</fullName>
    </recommendedName>
</protein>
<dbReference type="InterPro" id="IPR027450">
    <property type="entry name" value="AlkB-like"/>
</dbReference>
<dbReference type="Pfam" id="PF13532">
    <property type="entry name" value="2OG-FeII_Oxy_2"/>
    <property type="match status" value="1"/>
</dbReference>
<evidence type="ECO:0000313" key="2">
    <source>
        <dbReference type="EMBL" id="KAH8106766.1"/>
    </source>
</evidence>
<dbReference type="PANTHER" id="PTHR21052">
    <property type="entry name" value="SPERMATOGENESIS ASSOCIATED 11-RELATED"/>
    <property type="match status" value="1"/>
</dbReference>
<dbReference type="Gene3D" id="2.60.120.590">
    <property type="entry name" value="Alpha-ketoglutarate-dependent dioxygenase AlkB-like"/>
    <property type="match status" value="1"/>
</dbReference>
<dbReference type="SUPFAM" id="SSF51197">
    <property type="entry name" value="Clavaminate synthase-like"/>
    <property type="match status" value="1"/>
</dbReference>
<organism evidence="2 3">
    <name type="scientific">Cristinia sonorae</name>
    <dbReference type="NCBI Taxonomy" id="1940300"/>
    <lineage>
        <taxon>Eukaryota</taxon>
        <taxon>Fungi</taxon>
        <taxon>Dikarya</taxon>
        <taxon>Basidiomycota</taxon>
        <taxon>Agaricomycotina</taxon>
        <taxon>Agaricomycetes</taxon>
        <taxon>Agaricomycetidae</taxon>
        <taxon>Agaricales</taxon>
        <taxon>Pleurotineae</taxon>
        <taxon>Stephanosporaceae</taxon>
        <taxon>Cristinia</taxon>
    </lineage>
</organism>
<gene>
    <name evidence="2" type="ORF">BXZ70DRAFT_914975</name>
</gene>
<dbReference type="GO" id="GO:0006631">
    <property type="term" value="P:fatty acid metabolic process"/>
    <property type="evidence" value="ECO:0007669"/>
    <property type="project" value="TreeGrafter"/>
</dbReference>
<dbReference type="GO" id="GO:0006974">
    <property type="term" value="P:DNA damage response"/>
    <property type="evidence" value="ECO:0007669"/>
    <property type="project" value="InterPro"/>
</dbReference>
<dbReference type="OrthoDB" id="28127at2759"/>
<proteinExistence type="predicted"/>
<dbReference type="InterPro" id="IPR032870">
    <property type="entry name" value="ALKBH7-like"/>
</dbReference>
<dbReference type="PROSITE" id="PS51471">
    <property type="entry name" value="FE2OG_OXY"/>
    <property type="match status" value="1"/>
</dbReference>
<dbReference type="Proteomes" id="UP000813824">
    <property type="component" value="Unassembled WGS sequence"/>
</dbReference>
<feature type="domain" description="Fe2OG dioxygenase" evidence="1">
    <location>
        <begin position="143"/>
        <end position="236"/>
    </location>
</feature>
<dbReference type="InterPro" id="IPR037151">
    <property type="entry name" value="AlkB-like_sf"/>
</dbReference>
<accession>A0A8K0UZ83</accession>
<evidence type="ECO:0000259" key="1">
    <source>
        <dbReference type="PROSITE" id="PS51471"/>
    </source>
</evidence>
<sequence>MRCTVFRVSPRNLRVDVRRRTPASAPCYSTGILNLKDLSFHPNVFNDVEQKILLSASLQKLDDVESRQFRRRRKEFLANNHGIVSQVSNSPQSWFFPDEYYNFEQGHYDGVIRNFREMHVSTWPDLPELEPLLDRLRALHPQEPTQTHILHLASDGEILPHVDNVEASGSWILGVSLGATRTMRLRDTQDPQDIFEFALPSGSVYLQRDSTRYSYEHSILKGNGGQRLSIMVRNRR</sequence>
<dbReference type="EMBL" id="JAEVFJ010000002">
    <property type="protein sequence ID" value="KAH8106766.1"/>
    <property type="molecule type" value="Genomic_DNA"/>
</dbReference>
<comment type="caution">
    <text evidence="2">The sequence shown here is derived from an EMBL/GenBank/DDBJ whole genome shotgun (WGS) entry which is preliminary data.</text>
</comment>
<keyword evidence="3" id="KW-1185">Reference proteome</keyword>